<evidence type="ECO:0000256" key="1">
    <source>
        <dbReference type="ARBA" id="ARBA00004141"/>
    </source>
</evidence>
<dbReference type="Gene3D" id="1.20.1540.10">
    <property type="entry name" value="Rhomboid-like"/>
    <property type="match status" value="1"/>
</dbReference>
<reference evidence="7 8" key="1">
    <citation type="journal article" date="2023" name="Environ Microbiome">
        <title>A coral-associated actinobacterium mitigates coral bleaching under heat stress.</title>
        <authorList>
            <person name="Li J."/>
            <person name="Zou Y."/>
            <person name="Li Q."/>
            <person name="Zhang J."/>
            <person name="Bourne D.G."/>
            <person name="Lyu Y."/>
            <person name="Liu C."/>
            <person name="Zhang S."/>
        </authorList>
    </citation>
    <scope>NUCLEOTIDE SEQUENCE [LARGE SCALE GENOMIC DNA]</scope>
    <source>
        <strain evidence="7 8">SCSIO 13291</strain>
    </source>
</reference>
<evidence type="ECO:0000313" key="7">
    <source>
        <dbReference type="EMBL" id="WZW98887.1"/>
    </source>
</evidence>
<evidence type="ECO:0000256" key="4">
    <source>
        <dbReference type="ARBA" id="ARBA00023136"/>
    </source>
</evidence>
<feature type="region of interest" description="Disordered" evidence="5">
    <location>
        <begin position="212"/>
        <end position="241"/>
    </location>
</feature>
<evidence type="ECO:0000256" key="3">
    <source>
        <dbReference type="ARBA" id="ARBA00022989"/>
    </source>
</evidence>
<keyword evidence="3 6" id="KW-1133">Transmembrane helix</keyword>
<keyword evidence="4 6" id="KW-0472">Membrane</keyword>
<evidence type="ECO:0000256" key="6">
    <source>
        <dbReference type="SAM" id="Phobius"/>
    </source>
</evidence>
<feature type="transmembrane region" description="Helical" evidence="6">
    <location>
        <begin position="127"/>
        <end position="144"/>
    </location>
</feature>
<evidence type="ECO:0000313" key="8">
    <source>
        <dbReference type="Proteomes" id="UP001434337"/>
    </source>
</evidence>
<evidence type="ECO:0000256" key="5">
    <source>
        <dbReference type="SAM" id="MobiDB-lite"/>
    </source>
</evidence>
<comment type="subcellular location">
    <subcellularLocation>
        <location evidence="1">Membrane</location>
        <topology evidence="1">Multi-pass membrane protein</topology>
    </subcellularLocation>
</comment>
<feature type="transmembrane region" description="Helical" evidence="6">
    <location>
        <begin position="101"/>
        <end position="121"/>
    </location>
</feature>
<accession>A0ABZ3C7Y1</accession>
<feature type="transmembrane region" description="Helical" evidence="6">
    <location>
        <begin position="151"/>
        <end position="170"/>
    </location>
</feature>
<dbReference type="InterPro" id="IPR035952">
    <property type="entry name" value="Rhomboid-like_sf"/>
</dbReference>
<name>A0ABZ3C7Y1_9ACTN</name>
<sequence length="274" mass="30598">MSSFFPTRDHAGDAWFRLGRIEMTTTNVAVLVGAVSMLVTLFVPGLGAALAYVPSQVLLGQVWSPFTWPLANGFDLWGVLSLFMLWYFGNDLERMVGRRSMLWLLVGIWGSLTLTTTLLGLLATDSMLAGLRMIQFSVLLVWIAEYPQRRFLFNIPAWIFGAVLVALQVLPQLAAGQFGSLLSFLLSLVLIAVVARRVGLLGELAWIPGRGRPRASRPAPAPKPSRAQQRQTRRRVSDDERMDELLGKISAQGIHALSKSERAELEKLRERRRR</sequence>
<dbReference type="EMBL" id="CP115965">
    <property type="protein sequence ID" value="WZW98887.1"/>
    <property type="molecule type" value="Genomic_DNA"/>
</dbReference>
<dbReference type="SUPFAM" id="SSF144091">
    <property type="entry name" value="Rhomboid-like"/>
    <property type="match status" value="1"/>
</dbReference>
<feature type="transmembrane region" description="Helical" evidence="6">
    <location>
        <begin position="28"/>
        <end position="54"/>
    </location>
</feature>
<dbReference type="Proteomes" id="UP001434337">
    <property type="component" value="Chromosome"/>
</dbReference>
<keyword evidence="8" id="KW-1185">Reference proteome</keyword>
<evidence type="ECO:0008006" key="9">
    <source>
        <dbReference type="Google" id="ProtNLM"/>
    </source>
</evidence>
<feature type="transmembrane region" description="Helical" evidence="6">
    <location>
        <begin position="176"/>
        <end position="195"/>
    </location>
</feature>
<feature type="transmembrane region" description="Helical" evidence="6">
    <location>
        <begin position="66"/>
        <end position="89"/>
    </location>
</feature>
<organism evidence="7 8">
    <name type="scientific">Propioniciclava soli</name>
    <dbReference type="NCBI Taxonomy" id="2775081"/>
    <lineage>
        <taxon>Bacteria</taxon>
        <taxon>Bacillati</taxon>
        <taxon>Actinomycetota</taxon>
        <taxon>Actinomycetes</taxon>
        <taxon>Propionibacteriales</taxon>
        <taxon>Propionibacteriaceae</taxon>
        <taxon>Propioniciclava</taxon>
    </lineage>
</organism>
<proteinExistence type="predicted"/>
<dbReference type="RefSeq" id="WP_232548764.1">
    <property type="nucleotide sequence ID" value="NZ_CP115965.1"/>
</dbReference>
<keyword evidence="2 6" id="KW-0812">Transmembrane</keyword>
<protein>
    <recommendedName>
        <fullName evidence="9">Rhomboid family intramembrane serine protease</fullName>
    </recommendedName>
</protein>
<gene>
    <name evidence="7" type="ORF">PCC79_01350</name>
</gene>
<evidence type="ECO:0000256" key="2">
    <source>
        <dbReference type="ARBA" id="ARBA00022692"/>
    </source>
</evidence>